<dbReference type="PANTHER" id="PTHR21301">
    <property type="entry name" value="REVERSE TRANSCRIPTASE"/>
    <property type="match status" value="1"/>
</dbReference>
<accession>A0A814X408</accession>
<dbReference type="Proteomes" id="UP000663855">
    <property type="component" value="Unassembled WGS sequence"/>
</dbReference>
<dbReference type="InterPro" id="IPR008906">
    <property type="entry name" value="HATC_C_dom"/>
</dbReference>
<dbReference type="GO" id="GO:0046983">
    <property type="term" value="F:protein dimerization activity"/>
    <property type="evidence" value="ECO:0007669"/>
    <property type="project" value="InterPro"/>
</dbReference>
<dbReference type="PROSITE" id="PS51257">
    <property type="entry name" value="PROKAR_LIPOPROTEIN"/>
    <property type="match status" value="1"/>
</dbReference>
<evidence type="ECO:0000259" key="1">
    <source>
        <dbReference type="PROSITE" id="PS50878"/>
    </source>
</evidence>
<name>A0A814X408_9BILA</name>
<dbReference type="Pfam" id="PF05699">
    <property type="entry name" value="Dimer_Tnp_hAT"/>
    <property type="match status" value="1"/>
</dbReference>
<dbReference type="Pfam" id="PF26215">
    <property type="entry name" value="HTH_animal"/>
    <property type="match status" value="1"/>
</dbReference>
<protein>
    <recommendedName>
        <fullName evidence="1">Reverse transcriptase domain-containing protein</fullName>
    </recommendedName>
</protein>
<gene>
    <name evidence="2" type="ORF">CJN711_LOCUS12505</name>
</gene>
<proteinExistence type="predicted"/>
<dbReference type="InterPro" id="IPR012337">
    <property type="entry name" value="RNaseH-like_sf"/>
</dbReference>
<dbReference type="InterPro" id="IPR000477">
    <property type="entry name" value="RT_dom"/>
</dbReference>
<evidence type="ECO:0000313" key="2">
    <source>
        <dbReference type="EMBL" id="CAF1210757.1"/>
    </source>
</evidence>
<comment type="caution">
    <text evidence="2">The sequence shown here is derived from an EMBL/GenBank/DDBJ whole genome shotgun (WGS) entry which is preliminary data.</text>
</comment>
<dbReference type="SUPFAM" id="SSF53098">
    <property type="entry name" value="Ribonuclease H-like"/>
    <property type="match status" value="1"/>
</dbReference>
<reference evidence="2" key="1">
    <citation type="submission" date="2021-02" db="EMBL/GenBank/DDBJ databases">
        <authorList>
            <person name="Nowell W R."/>
        </authorList>
    </citation>
    <scope>NUCLEOTIDE SEQUENCE</scope>
</reference>
<dbReference type="EMBL" id="CAJNOV010005458">
    <property type="protein sequence ID" value="CAF1210757.1"/>
    <property type="molecule type" value="Genomic_DNA"/>
</dbReference>
<organism evidence="2 3">
    <name type="scientific">Rotaria magnacalcarata</name>
    <dbReference type="NCBI Taxonomy" id="392030"/>
    <lineage>
        <taxon>Eukaryota</taxon>
        <taxon>Metazoa</taxon>
        <taxon>Spiralia</taxon>
        <taxon>Gnathifera</taxon>
        <taxon>Rotifera</taxon>
        <taxon>Eurotatoria</taxon>
        <taxon>Bdelloidea</taxon>
        <taxon>Philodinida</taxon>
        <taxon>Philodinidae</taxon>
        <taxon>Rotaria</taxon>
    </lineage>
</organism>
<dbReference type="InterPro" id="IPR058912">
    <property type="entry name" value="HTH_animal"/>
</dbReference>
<dbReference type="PANTHER" id="PTHR21301:SF10">
    <property type="entry name" value="REVERSE TRANSCRIPTASE DOMAIN-CONTAINING PROTEIN"/>
    <property type="match status" value="1"/>
</dbReference>
<dbReference type="AlphaFoldDB" id="A0A814X408"/>
<evidence type="ECO:0000313" key="3">
    <source>
        <dbReference type="Proteomes" id="UP000663855"/>
    </source>
</evidence>
<feature type="domain" description="Reverse transcriptase" evidence="1">
    <location>
        <begin position="756"/>
        <end position="1015"/>
    </location>
</feature>
<sequence>MGRLYDLTGEQVVTNAILILSCHTLAYNKFSSHCSSEILSSGSTMDSHSIYTSELIKSLLKTDGENYKVVPNKGQPVSATWWKDRGMDFPAKKLGRELSHDTTLSSGDLISCDRTIKNEINKLAANERLLLKDRLIEAVKYGGVCIRPDIWSDKYRKISHLGATAHFAGKDTKYCSVDLFCTEFTARKKVLLCKELACFGLENYLSDIIFVTDRGANFVKGLNGFTVLFLFTGKKTDRSTTTKKGVLMRIEKTPNKTTKYRTTIEASREIYSGGEMTDDENTYDTDESEITDDDDIIDYSSITIMNLPTSSKELFRYYSLLRNLAYHPLKQLLNERQESSRLEKININVVAQLIKFLDPWKYVMNEIQLSNSPSLFITLPCIAYLKQQITKSERTMRGGTSFFAKRSLQLLESMFKIEHLHVMGIFLHPNYKQLKYATQIQIIECHNSCRLAIPSSSTSTYSASNDNNEINKPLTKKLKRFLESLMDDITPHKFSRKIFAVPSSSAAVEREFSAAGQLVTQRRSNIKPSTISDILFLRSIENNEQRVAGENSNNHCPDSCSNSAQGVFTPAIINEAIIKLTEQEHQLLKLGPRFIFDGPNTASRRRINELTTFKRKIEAHVLVQKLHTGQNINKVSINQNGINLYDNLLDTIQSSQSQQNNSSQPIIKKKKKNYGRTVKRLKYKIRLACAILRKSDKSTVFHLGKVEDYQKKSKEFMDKIQTYKCIGITDPLPDLILRTNKCLLDLRLVKWITQKQYEQLSIKPNEVESAHLYYLPKAHKPGTPLRPIISGLKHPTVKISKYLDDLLRPLFDQMALETTVTSDFELVKHLQERSKKNMRQETLFCTADVTDLYTMVPQIEGVLSLRKMLERLKLKQVGGLKIETIIRLSRFVMKNNYFNYDGQYYHQVRGGAMGSPLTLTIANCYMFFFEQQIIKQISNSGGLYFRYIDDTCITVNWPAQHLFRQVDRWNKFDENIKLLANIGSSNNFLDLYMENKDGKLLTSAYQKPSYEPYYLPFNSIHPLHIKKNIPYIMLLRTIRYCSTFQSFLNDREKLKIPLILNMYPNKLIEEQFTNVLLKHKINHH</sequence>
<dbReference type="PROSITE" id="PS50878">
    <property type="entry name" value="RT_POL"/>
    <property type="match status" value="1"/>
</dbReference>